<dbReference type="Proteomes" id="UP000077266">
    <property type="component" value="Unassembled WGS sequence"/>
</dbReference>
<dbReference type="EMBL" id="KV425911">
    <property type="protein sequence ID" value="KZV99294.1"/>
    <property type="molecule type" value="Genomic_DNA"/>
</dbReference>
<evidence type="ECO:0000259" key="1">
    <source>
        <dbReference type="Pfam" id="PF00668"/>
    </source>
</evidence>
<protein>
    <recommendedName>
        <fullName evidence="1">Condensation domain-containing protein</fullName>
    </recommendedName>
</protein>
<gene>
    <name evidence="2" type="ORF">EXIGLDRAFT_699306</name>
</gene>
<sequence>MTGTRRLRELGPFERFSLSRDLIGLPPIPVLAVETKNPISRHALSSAVKDLLRRYPLLGCCIPEASKPHPYWAANDDLDEADIIEVVQTATLSLSEVIAPHAVPVKPFDLRAGPLWHLTLHTSPASERTILLLAVHHVLSDGIGLRNLMVELLRLVSRPPEADIDSKLVRTDIPPILEDTMDTRPTWKILITVILQELILPRLPNWLRPAPRQQWPNPIPVNPYTQPARLTLVRISPEDVRALKMVGKARGVTTLHPLLLAVFYCAIWDAAGAPKEGMPVSSSTPFSERSAERGHPECTGNYVSSHDHAAPVSASTSFWTLARDIAAELKSPSVRRHAQGHIGMFAYIPSPDAVNERGQTGWEAHFGKELTDFNYRLPDTILVSNLGVLSGSDVEDVAWTQPIYGSKVFCIGLISAENGPLSITISWREGVISDAEVDRFFAAFHDQTQGLDPRKIRELGSFERYSLSRHLIGLPPIPVFAAELKDPVGRNALSFAVKELVGRYPLLRCCIPEANKPHPYWATNYDLDDAAIISVVHDSRMTVSEILAESASGITSMDLRSGPLWTVTLHSSNAAKASILVLAVHHVLSDGIGGKNLFSELLQLVSHPNPVVESTLTSSTDIAPTLEATVNVRPSWTVLLLIILKKLLLRRLPAWLRPKPRHLTWPTLRVSPLAQPTRSALIRVPTTDLLGLKRAGKEHGVPTLHPLLLAMSLYALWNAAGAPQESAYLGCTTPISERNAKLGHPTCTGNYVSSHEYFAPLSPDTSFWALARDIAASLASPAGRRAARGRMGMLGYVPSPDVVNERGQTGWEAFFEKEVTNIRRISHTIVVSNLGVLSGCDAEDVAWTQPVYPASEVLCMSVISSDNGSLNISVVWREGVISGAEADRFISTFELVAATVAQDSIPDEATFAKIEARA</sequence>
<dbReference type="Gene3D" id="3.30.559.10">
    <property type="entry name" value="Chloramphenicol acetyltransferase-like domain"/>
    <property type="match status" value="2"/>
</dbReference>
<dbReference type="InterPro" id="IPR001242">
    <property type="entry name" value="Condensation_dom"/>
</dbReference>
<dbReference type="STRING" id="1314781.A0A165MI01"/>
<evidence type="ECO:0000313" key="2">
    <source>
        <dbReference type="EMBL" id="KZV99294.1"/>
    </source>
</evidence>
<dbReference type="InterPro" id="IPR052058">
    <property type="entry name" value="Alcohol_O-acetyltransferase"/>
</dbReference>
<feature type="domain" description="Condensation" evidence="1">
    <location>
        <begin position="33"/>
        <end position="154"/>
    </location>
</feature>
<accession>A0A165MI01</accession>
<dbReference type="PANTHER" id="PTHR28037:SF1">
    <property type="entry name" value="ALCOHOL O-ACETYLTRANSFERASE 1-RELATED"/>
    <property type="match status" value="1"/>
</dbReference>
<dbReference type="AlphaFoldDB" id="A0A165MI01"/>
<dbReference type="Pfam" id="PF00668">
    <property type="entry name" value="Condensation"/>
    <property type="match status" value="1"/>
</dbReference>
<dbReference type="GO" id="GO:0003824">
    <property type="term" value="F:catalytic activity"/>
    <property type="evidence" value="ECO:0007669"/>
    <property type="project" value="InterPro"/>
</dbReference>
<dbReference type="FunCoup" id="A0A165MI01">
    <property type="interactions" value="2"/>
</dbReference>
<dbReference type="Gene3D" id="3.30.559.30">
    <property type="entry name" value="Nonribosomal peptide synthetase, condensation domain"/>
    <property type="match status" value="2"/>
</dbReference>
<dbReference type="SUPFAM" id="SSF52777">
    <property type="entry name" value="CoA-dependent acyltransferases"/>
    <property type="match status" value="4"/>
</dbReference>
<name>A0A165MI01_EXIGL</name>
<dbReference type="PANTHER" id="PTHR28037">
    <property type="entry name" value="ALCOHOL O-ACETYLTRANSFERASE 1-RELATED"/>
    <property type="match status" value="1"/>
</dbReference>
<dbReference type="InterPro" id="IPR023213">
    <property type="entry name" value="CAT-like_dom_sf"/>
</dbReference>
<dbReference type="InterPro" id="IPR010828">
    <property type="entry name" value="Atf2/Sli1-like"/>
</dbReference>
<dbReference type="OrthoDB" id="2889784at2759"/>
<dbReference type="Pfam" id="PF07247">
    <property type="entry name" value="AATase"/>
    <property type="match status" value="1"/>
</dbReference>
<keyword evidence="3" id="KW-1185">Reference proteome</keyword>
<organism evidence="2 3">
    <name type="scientific">Exidia glandulosa HHB12029</name>
    <dbReference type="NCBI Taxonomy" id="1314781"/>
    <lineage>
        <taxon>Eukaryota</taxon>
        <taxon>Fungi</taxon>
        <taxon>Dikarya</taxon>
        <taxon>Basidiomycota</taxon>
        <taxon>Agaricomycotina</taxon>
        <taxon>Agaricomycetes</taxon>
        <taxon>Auriculariales</taxon>
        <taxon>Exidiaceae</taxon>
        <taxon>Exidia</taxon>
    </lineage>
</organism>
<proteinExistence type="predicted"/>
<reference evidence="2 3" key="1">
    <citation type="journal article" date="2016" name="Mol. Biol. Evol.">
        <title>Comparative Genomics of Early-Diverging Mushroom-Forming Fungi Provides Insights into the Origins of Lignocellulose Decay Capabilities.</title>
        <authorList>
            <person name="Nagy L.G."/>
            <person name="Riley R."/>
            <person name="Tritt A."/>
            <person name="Adam C."/>
            <person name="Daum C."/>
            <person name="Floudas D."/>
            <person name="Sun H."/>
            <person name="Yadav J.S."/>
            <person name="Pangilinan J."/>
            <person name="Larsson K.H."/>
            <person name="Matsuura K."/>
            <person name="Barry K."/>
            <person name="Labutti K."/>
            <person name="Kuo R."/>
            <person name="Ohm R.A."/>
            <person name="Bhattacharya S.S."/>
            <person name="Shirouzu T."/>
            <person name="Yoshinaga Y."/>
            <person name="Martin F.M."/>
            <person name="Grigoriev I.V."/>
            <person name="Hibbett D.S."/>
        </authorList>
    </citation>
    <scope>NUCLEOTIDE SEQUENCE [LARGE SCALE GENOMIC DNA]</scope>
    <source>
        <strain evidence="2 3">HHB12029</strain>
    </source>
</reference>
<dbReference type="InParanoid" id="A0A165MI01"/>
<evidence type="ECO:0000313" key="3">
    <source>
        <dbReference type="Proteomes" id="UP000077266"/>
    </source>
</evidence>